<dbReference type="AlphaFoldDB" id="A0A0B2BZN9"/>
<reference evidence="10 11" key="1">
    <citation type="submission" date="2014-11" db="EMBL/GenBank/DDBJ databases">
        <title>Draft genome sequence of Kirrobacter mercurialis.</title>
        <authorList>
            <person name="Coil D.A."/>
            <person name="Eisen J.A."/>
        </authorList>
    </citation>
    <scope>NUCLEOTIDE SEQUENCE [LARGE SCALE GENOMIC DNA]</scope>
    <source>
        <strain evidence="10 11">Coronado</strain>
    </source>
</reference>
<feature type="signal peptide" evidence="8">
    <location>
        <begin position="1"/>
        <end position="17"/>
    </location>
</feature>
<dbReference type="STRING" id="1572751.PK98_13305"/>
<keyword evidence="11" id="KW-1185">Reference proteome</keyword>
<proteinExistence type="predicted"/>
<evidence type="ECO:0000256" key="6">
    <source>
        <dbReference type="PROSITE-ProRule" id="PRU00433"/>
    </source>
</evidence>
<dbReference type="InterPro" id="IPR002327">
    <property type="entry name" value="Cyt_c_1A/1B"/>
</dbReference>
<dbReference type="SUPFAM" id="SSF46626">
    <property type="entry name" value="Cytochrome c"/>
    <property type="match status" value="1"/>
</dbReference>
<dbReference type="PROSITE" id="PS51007">
    <property type="entry name" value="CYTC"/>
    <property type="match status" value="1"/>
</dbReference>
<evidence type="ECO:0000256" key="3">
    <source>
        <dbReference type="ARBA" id="ARBA00022723"/>
    </source>
</evidence>
<protein>
    <recommendedName>
        <fullName evidence="9">Cytochrome c domain-containing protein</fullName>
    </recommendedName>
</protein>
<dbReference type="GO" id="GO:0009055">
    <property type="term" value="F:electron transfer activity"/>
    <property type="evidence" value="ECO:0007669"/>
    <property type="project" value="InterPro"/>
</dbReference>
<feature type="domain" description="Cytochrome c" evidence="9">
    <location>
        <begin position="37"/>
        <end position="138"/>
    </location>
</feature>
<evidence type="ECO:0000256" key="1">
    <source>
        <dbReference type="ARBA" id="ARBA00022448"/>
    </source>
</evidence>
<keyword evidence="4" id="KW-0249">Electron transport</keyword>
<feature type="region of interest" description="Disordered" evidence="7">
    <location>
        <begin position="22"/>
        <end position="42"/>
    </location>
</feature>
<keyword evidence="5 6" id="KW-0408">Iron</keyword>
<evidence type="ECO:0000256" key="7">
    <source>
        <dbReference type="SAM" id="MobiDB-lite"/>
    </source>
</evidence>
<feature type="compositionally biased region" description="Low complexity" evidence="7">
    <location>
        <begin position="27"/>
        <end position="41"/>
    </location>
</feature>
<dbReference type="PANTHER" id="PTHR11961">
    <property type="entry name" value="CYTOCHROME C"/>
    <property type="match status" value="1"/>
</dbReference>
<dbReference type="RefSeq" id="WP_039097712.1">
    <property type="nucleotide sequence ID" value="NZ_JTDN01000002.1"/>
</dbReference>
<dbReference type="EMBL" id="JTDN01000002">
    <property type="protein sequence ID" value="KHL25156.1"/>
    <property type="molecule type" value="Genomic_DNA"/>
</dbReference>
<name>A0A0B2BZN9_9SPHN</name>
<keyword evidence="1" id="KW-0813">Transport</keyword>
<keyword evidence="3 6" id="KW-0479">Metal-binding</keyword>
<dbReference type="OrthoDB" id="9805828at2"/>
<sequence>MIINRTLALIAGLSALAGCEQAPQPAPASSATSRAEALARAGPPPPRAFIVCSACHATGEGQHGIGPSLAGVSGKSAGAAAGFNYTPALQQSGLVWDEATLHRFLADPRSTVPGTTMTYAGLHDATGRQEIIDWLKTI</sequence>
<accession>A0A0B2BZN9</accession>
<evidence type="ECO:0000256" key="2">
    <source>
        <dbReference type="ARBA" id="ARBA00022617"/>
    </source>
</evidence>
<dbReference type="GO" id="GO:0046872">
    <property type="term" value="F:metal ion binding"/>
    <property type="evidence" value="ECO:0007669"/>
    <property type="project" value="UniProtKB-KW"/>
</dbReference>
<comment type="caution">
    <text evidence="10">The sequence shown here is derived from an EMBL/GenBank/DDBJ whole genome shotgun (WGS) entry which is preliminary data.</text>
</comment>
<evidence type="ECO:0000313" key="10">
    <source>
        <dbReference type="EMBL" id="KHL25156.1"/>
    </source>
</evidence>
<dbReference type="InterPro" id="IPR009056">
    <property type="entry name" value="Cyt_c-like_dom"/>
</dbReference>
<feature type="chain" id="PRO_5002071603" description="Cytochrome c domain-containing protein" evidence="8">
    <location>
        <begin position="18"/>
        <end position="138"/>
    </location>
</feature>
<keyword evidence="2 6" id="KW-0349">Heme</keyword>
<dbReference type="PRINTS" id="PR00604">
    <property type="entry name" value="CYTCHRMECIAB"/>
</dbReference>
<dbReference type="Proteomes" id="UP000030988">
    <property type="component" value="Unassembled WGS sequence"/>
</dbReference>
<evidence type="ECO:0000259" key="9">
    <source>
        <dbReference type="PROSITE" id="PS51007"/>
    </source>
</evidence>
<keyword evidence="8" id="KW-0732">Signal</keyword>
<dbReference type="InterPro" id="IPR036909">
    <property type="entry name" value="Cyt_c-like_dom_sf"/>
</dbReference>
<evidence type="ECO:0000256" key="4">
    <source>
        <dbReference type="ARBA" id="ARBA00022982"/>
    </source>
</evidence>
<organism evidence="10 11">
    <name type="scientific">Croceibacterium mercuriale</name>
    <dbReference type="NCBI Taxonomy" id="1572751"/>
    <lineage>
        <taxon>Bacteria</taxon>
        <taxon>Pseudomonadati</taxon>
        <taxon>Pseudomonadota</taxon>
        <taxon>Alphaproteobacteria</taxon>
        <taxon>Sphingomonadales</taxon>
        <taxon>Erythrobacteraceae</taxon>
        <taxon>Croceibacterium</taxon>
    </lineage>
</organism>
<evidence type="ECO:0000256" key="5">
    <source>
        <dbReference type="ARBA" id="ARBA00023004"/>
    </source>
</evidence>
<dbReference type="GO" id="GO:0020037">
    <property type="term" value="F:heme binding"/>
    <property type="evidence" value="ECO:0007669"/>
    <property type="project" value="InterPro"/>
</dbReference>
<dbReference type="PROSITE" id="PS51257">
    <property type="entry name" value="PROKAR_LIPOPROTEIN"/>
    <property type="match status" value="1"/>
</dbReference>
<evidence type="ECO:0000256" key="8">
    <source>
        <dbReference type="SAM" id="SignalP"/>
    </source>
</evidence>
<dbReference type="Gene3D" id="1.10.760.10">
    <property type="entry name" value="Cytochrome c-like domain"/>
    <property type="match status" value="1"/>
</dbReference>
<evidence type="ECO:0000313" key="11">
    <source>
        <dbReference type="Proteomes" id="UP000030988"/>
    </source>
</evidence>
<gene>
    <name evidence="10" type="ORF">PK98_13305</name>
</gene>